<accession>A0AAU9JM32</accession>
<proteinExistence type="predicted"/>
<sequence>MANINQPSNSNRKNSALSNQSSPNAKDKGKEILVMTVNIRDGQKDQIIVHEADNPEDLAYQFARKHSLPKRIENALIHQILHEIEVLIQEEDDKTQEIISQNPSKAASPKKSHNPIFQRIQDKVSSKSNNSPAISSSFISAARQKSANYGEYLYTKELQHKEQKELLNQKWIEMKQEAEGKELTFKPTINTSLASTKRSTGKCEESLLSREADRQQKLAQEVERKFIEEKAKCPFSPKLNKMSNKILQQIGRNGVGNIWNDLYEEAKVREAKREEMSVQGFRKTFTFQPEISDVFPHESGTGVVERLLSAKQERDNKIEHQRSINNLPIDQNTGQELFKPAIGRPPASDRNRKEVPVGEYLYKLKKKPVKPLDFPHQPVDMEGKKRTSRVVEKMKIERYFEIFQMLSPDMQGCISFENINRNKVDPKILKVIKPLLEELEGYGQPLNFQEVCDALDNLSKTLTPLDKSVITLKKREEKIIESEPLSLKKSISHDSLNRTNIYERGMQNKELRAAKLEKERLQFAERQVQGCTFSPKIKEYKPEHSYYY</sequence>
<dbReference type="PANTHER" id="PTHR35381">
    <property type="entry name" value="EF-HAND DOMAIN-CONTAINING PROTEIN"/>
    <property type="match status" value="1"/>
</dbReference>
<evidence type="ECO:0000256" key="1">
    <source>
        <dbReference type="SAM" id="MobiDB-lite"/>
    </source>
</evidence>
<evidence type="ECO:0000313" key="3">
    <source>
        <dbReference type="Proteomes" id="UP001162131"/>
    </source>
</evidence>
<dbReference type="AlphaFoldDB" id="A0AAU9JM32"/>
<evidence type="ECO:0000313" key="2">
    <source>
        <dbReference type="EMBL" id="CAG9326768.1"/>
    </source>
</evidence>
<protein>
    <submittedName>
        <fullName evidence="2">Uncharacterized protein</fullName>
    </submittedName>
</protein>
<organism evidence="2 3">
    <name type="scientific">Blepharisma stoltei</name>
    <dbReference type="NCBI Taxonomy" id="1481888"/>
    <lineage>
        <taxon>Eukaryota</taxon>
        <taxon>Sar</taxon>
        <taxon>Alveolata</taxon>
        <taxon>Ciliophora</taxon>
        <taxon>Postciliodesmatophora</taxon>
        <taxon>Heterotrichea</taxon>
        <taxon>Heterotrichida</taxon>
        <taxon>Blepharismidae</taxon>
        <taxon>Blepharisma</taxon>
    </lineage>
</organism>
<comment type="caution">
    <text evidence="2">The sequence shown here is derived from an EMBL/GenBank/DDBJ whole genome shotgun (WGS) entry which is preliminary data.</text>
</comment>
<feature type="region of interest" description="Disordered" evidence="1">
    <location>
        <begin position="1"/>
        <end position="30"/>
    </location>
</feature>
<dbReference type="EMBL" id="CAJZBQ010000041">
    <property type="protein sequence ID" value="CAG9326768.1"/>
    <property type="molecule type" value="Genomic_DNA"/>
</dbReference>
<dbReference type="Proteomes" id="UP001162131">
    <property type="component" value="Unassembled WGS sequence"/>
</dbReference>
<keyword evidence="3" id="KW-1185">Reference proteome</keyword>
<reference evidence="2" key="1">
    <citation type="submission" date="2021-09" db="EMBL/GenBank/DDBJ databases">
        <authorList>
            <consortium name="AG Swart"/>
            <person name="Singh M."/>
            <person name="Singh A."/>
            <person name="Seah K."/>
            <person name="Emmerich C."/>
        </authorList>
    </citation>
    <scope>NUCLEOTIDE SEQUENCE</scope>
    <source>
        <strain evidence="2">ATCC30299</strain>
    </source>
</reference>
<feature type="compositionally biased region" description="Polar residues" evidence="1">
    <location>
        <begin position="1"/>
        <end position="24"/>
    </location>
</feature>
<name>A0AAU9JM32_9CILI</name>
<gene>
    <name evidence="2" type="ORF">BSTOLATCC_MIC42035</name>
</gene>
<dbReference type="PANTHER" id="PTHR35381:SF1">
    <property type="entry name" value="EF-HAND DOMAIN-CONTAINING PROTEIN"/>
    <property type="match status" value="1"/>
</dbReference>